<proteinExistence type="predicted"/>
<protein>
    <submittedName>
        <fullName evidence="2">Uncharacterized protein</fullName>
    </submittedName>
</protein>
<dbReference type="EMBL" id="JARJCW010000038">
    <property type="protein sequence ID" value="KAJ7206806.1"/>
    <property type="molecule type" value="Genomic_DNA"/>
</dbReference>
<feature type="region of interest" description="Disordered" evidence="1">
    <location>
        <begin position="131"/>
        <end position="170"/>
    </location>
</feature>
<evidence type="ECO:0000256" key="1">
    <source>
        <dbReference type="SAM" id="MobiDB-lite"/>
    </source>
</evidence>
<keyword evidence="3" id="KW-1185">Reference proteome</keyword>
<evidence type="ECO:0000313" key="2">
    <source>
        <dbReference type="EMBL" id="KAJ7206806.1"/>
    </source>
</evidence>
<feature type="region of interest" description="Disordered" evidence="1">
    <location>
        <begin position="1"/>
        <end position="60"/>
    </location>
</feature>
<feature type="compositionally biased region" description="Basic and acidic residues" evidence="1">
    <location>
        <begin position="131"/>
        <end position="147"/>
    </location>
</feature>
<feature type="compositionally biased region" description="Polar residues" evidence="1">
    <location>
        <begin position="23"/>
        <end position="47"/>
    </location>
</feature>
<organism evidence="2 3">
    <name type="scientific">Mycena pura</name>
    <dbReference type="NCBI Taxonomy" id="153505"/>
    <lineage>
        <taxon>Eukaryota</taxon>
        <taxon>Fungi</taxon>
        <taxon>Dikarya</taxon>
        <taxon>Basidiomycota</taxon>
        <taxon>Agaricomycotina</taxon>
        <taxon>Agaricomycetes</taxon>
        <taxon>Agaricomycetidae</taxon>
        <taxon>Agaricales</taxon>
        <taxon>Marasmiineae</taxon>
        <taxon>Mycenaceae</taxon>
        <taxon>Mycena</taxon>
    </lineage>
</organism>
<gene>
    <name evidence="2" type="ORF">GGX14DRAFT_396736</name>
</gene>
<accession>A0AAD6Y9D5</accession>
<sequence>MPFTPMMLHRSPSVELDAERRSGQTYSPRTSHRSPSVQLEASPRPQNTSPPLPPSHDGPIIALNEQYSGPEAGIAAALCTKTSVAPDYLGQNLYTTTRPGQSPSNSMRIRPNTRFKLPLGHPLRSSCKEVEVGRRSGREKGWVEGSRRRTVGNRQQDSSGRCSGQRDRRRRAVGRVAGGGYVVGGRWRGGMRREAEGGGLPTLILYSRSRNGTVPSLAEPYARRGTPKLGWSEQRVNDACRGCTVVRESGADG</sequence>
<reference evidence="2" key="1">
    <citation type="submission" date="2023-03" db="EMBL/GenBank/DDBJ databases">
        <title>Massive genome expansion in bonnet fungi (Mycena s.s.) driven by repeated elements and novel gene families across ecological guilds.</title>
        <authorList>
            <consortium name="Lawrence Berkeley National Laboratory"/>
            <person name="Harder C.B."/>
            <person name="Miyauchi S."/>
            <person name="Viragh M."/>
            <person name="Kuo A."/>
            <person name="Thoen E."/>
            <person name="Andreopoulos B."/>
            <person name="Lu D."/>
            <person name="Skrede I."/>
            <person name="Drula E."/>
            <person name="Henrissat B."/>
            <person name="Morin E."/>
            <person name="Kohler A."/>
            <person name="Barry K."/>
            <person name="LaButti K."/>
            <person name="Morin E."/>
            <person name="Salamov A."/>
            <person name="Lipzen A."/>
            <person name="Mereny Z."/>
            <person name="Hegedus B."/>
            <person name="Baldrian P."/>
            <person name="Stursova M."/>
            <person name="Weitz H."/>
            <person name="Taylor A."/>
            <person name="Grigoriev I.V."/>
            <person name="Nagy L.G."/>
            <person name="Martin F."/>
            <person name="Kauserud H."/>
        </authorList>
    </citation>
    <scope>NUCLEOTIDE SEQUENCE</scope>
    <source>
        <strain evidence="2">9144</strain>
    </source>
</reference>
<evidence type="ECO:0000313" key="3">
    <source>
        <dbReference type="Proteomes" id="UP001219525"/>
    </source>
</evidence>
<dbReference type="Proteomes" id="UP001219525">
    <property type="component" value="Unassembled WGS sequence"/>
</dbReference>
<dbReference type="AlphaFoldDB" id="A0AAD6Y9D5"/>
<name>A0AAD6Y9D5_9AGAR</name>
<comment type="caution">
    <text evidence="2">The sequence shown here is derived from an EMBL/GenBank/DDBJ whole genome shotgun (WGS) entry which is preliminary data.</text>
</comment>